<dbReference type="GO" id="GO:0016020">
    <property type="term" value="C:membrane"/>
    <property type="evidence" value="ECO:0007669"/>
    <property type="project" value="UniProtKB-SubCell"/>
</dbReference>
<organism evidence="7 8">
    <name type="scientific">Rotaria sordida</name>
    <dbReference type="NCBI Taxonomy" id="392033"/>
    <lineage>
        <taxon>Eukaryota</taxon>
        <taxon>Metazoa</taxon>
        <taxon>Spiralia</taxon>
        <taxon>Gnathifera</taxon>
        <taxon>Rotifera</taxon>
        <taxon>Eurotatoria</taxon>
        <taxon>Bdelloidea</taxon>
        <taxon>Philodinida</taxon>
        <taxon>Philodinidae</taxon>
        <taxon>Rotaria</taxon>
    </lineage>
</organism>
<reference evidence="7" key="1">
    <citation type="submission" date="2021-02" db="EMBL/GenBank/DDBJ databases">
        <authorList>
            <person name="Nowell W R."/>
        </authorList>
    </citation>
    <scope>NUCLEOTIDE SEQUENCE</scope>
</reference>
<evidence type="ECO:0000256" key="5">
    <source>
        <dbReference type="SAM" id="Phobius"/>
    </source>
</evidence>
<feature type="transmembrane region" description="Helical" evidence="5">
    <location>
        <begin position="6"/>
        <end position="29"/>
    </location>
</feature>
<name>A0A819ZVM5_9BILA</name>
<dbReference type="PROSITE" id="PS50262">
    <property type="entry name" value="G_PROTEIN_RECEP_F1_2"/>
    <property type="match status" value="1"/>
</dbReference>
<evidence type="ECO:0000256" key="4">
    <source>
        <dbReference type="ARBA" id="ARBA00023136"/>
    </source>
</evidence>
<feature type="non-terminal residue" evidence="7">
    <location>
        <position position="1"/>
    </location>
</feature>
<sequence>IADDLYISFGLFIIIISTIGNICNCFVFINISPLNKHPNVLFIISTSIGSLLFINTDLWTIIIRILTGIDLMNYSLFWCKINGLCQYLILLPNTKWQRLITRTRAKLIIILTAIIYLLIFIPIPIYYTNFQSSTLTFICKSSYEIINIYSSYWIMIGYYFLPALLTLILFMLIWYNFKQFLRRRHSIEGVVTRMMLIQLSCVLISGIPAGIFVYYIMITQPINRTRLRASYEFLILVILTLCTFLSNGISFWIYLFPSKTFKRIFFQRKIF</sequence>
<dbReference type="Gene3D" id="1.20.1070.10">
    <property type="entry name" value="Rhodopsin 7-helix transmembrane proteins"/>
    <property type="match status" value="1"/>
</dbReference>
<dbReference type="EMBL" id="CAJOBD010012413">
    <property type="protein sequence ID" value="CAF4180022.1"/>
    <property type="molecule type" value="Genomic_DNA"/>
</dbReference>
<feature type="transmembrane region" description="Helical" evidence="5">
    <location>
        <begin position="105"/>
        <end position="127"/>
    </location>
</feature>
<dbReference type="AlphaFoldDB" id="A0A819ZVM5"/>
<dbReference type="SUPFAM" id="SSF81321">
    <property type="entry name" value="Family A G protein-coupled receptor-like"/>
    <property type="match status" value="1"/>
</dbReference>
<evidence type="ECO:0000256" key="2">
    <source>
        <dbReference type="ARBA" id="ARBA00022692"/>
    </source>
</evidence>
<keyword evidence="3 5" id="KW-1133">Transmembrane helix</keyword>
<evidence type="ECO:0000256" key="3">
    <source>
        <dbReference type="ARBA" id="ARBA00022989"/>
    </source>
</evidence>
<proteinExistence type="predicted"/>
<comment type="caution">
    <text evidence="7">The sequence shown here is derived from an EMBL/GenBank/DDBJ whole genome shotgun (WGS) entry which is preliminary data.</text>
</comment>
<feature type="transmembrane region" description="Helical" evidence="5">
    <location>
        <begin position="196"/>
        <end position="218"/>
    </location>
</feature>
<keyword evidence="2 5" id="KW-0812">Transmembrane</keyword>
<feature type="transmembrane region" description="Helical" evidence="5">
    <location>
        <begin position="233"/>
        <end position="256"/>
    </location>
</feature>
<evidence type="ECO:0000259" key="6">
    <source>
        <dbReference type="PROSITE" id="PS50262"/>
    </source>
</evidence>
<feature type="domain" description="G-protein coupled receptors family 1 profile" evidence="6">
    <location>
        <begin position="86"/>
        <end position="254"/>
    </location>
</feature>
<evidence type="ECO:0000313" key="8">
    <source>
        <dbReference type="Proteomes" id="UP000663836"/>
    </source>
</evidence>
<dbReference type="Proteomes" id="UP000663836">
    <property type="component" value="Unassembled WGS sequence"/>
</dbReference>
<gene>
    <name evidence="7" type="ORF">JBS370_LOCUS35461</name>
</gene>
<evidence type="ECO:0000256" key="1">
    <source>
        <dbReference type="ARBA" id="ARBA00004370"/>
    </source>
</evidence>
<dbReference type="InterPro" id="IPR017452">
    <property type="entry name" value="GPCR_Rhodpsn_7TM"/>
</dbReference>
<keyword evidence="4 5" id="KW-0472">Membrane</keyword>
<comment type="subcellular location">
    <subcellularLocation>
        <location evidence="1">Membrane</location>
    </subcellularLocation>
</comment>
<feature type="transmembrane region" description="Helical" evidence="5">
    <location>
        <begin position="152"/>
        <end position="175"/>
    </location>
</feature>
<accession>A0A819ZVM5</accession>
<protein>
    <recommendedName>
        <fullName evidence="6">G-protein coupled receptors family 1 profile domain-containing protein</fullName>
    </recommendedName>
</protein>
<feature type="transmembrane region" description="Helical" evidence="5">
    <location>
        <begin position="41"/>
        <end position="62"/>
    </location>
</feature>
<evidence type="ECO:0000313" key="7">
    <source>
        <dbReference type="EMBL" id="CAF4180022.1"/>
    </source>
</evidence>